<evidence type="ECO:0000259" key="6">
    <source>
        <dbReference type="PROSITE" id="PS50931"/>
    </source>
</evidence>
<keyword evidence="4" id="KW-0804">Transcription</keyword>
<dbReference type="CDD" id="cd08414">
    <property type="entry name" value="PBP2_LTTR_aromatics_like"/>
    <property type="match status" value="1"/>
</dbReference>
<dbReference type="InterPro" id="IPR000847">
    <property type="entry name" value="LysR_HTH_N"/>
</dbReference>
<evidence type="ECO:0000256" key="5">
    <source>
        <dbReference type="SAM" id="MobiDB-lite"/>
    </source>
</evidence>
<evidence type="ECO:0000256" key="1">
    <source>
        <dbReference type="ARBA" id="ARBA00009437"/>
    </source>
</evidence>
<evidence type="ECO:0000256" key="4">
    <source>
        <dbReference type="ARBA" id="ARBA00023163"/>
    </source>
</evidence>
<dbReference type="Gene3D" id="3.40.190.10">
    <property type="entry name" value="Periplasmic binding protein-like II"/>
    <property type="match status" value="2"/>
</dbReference>
<evidence type="ECO:0000256" key="2">
    <source>
        <dbReference type="ARBA" id="ARBA00023015"/>
    </source>
</evidence>
<dbReference type="Gene3D" id="1.10.10.10">
    <property type="entry name" value="Winged helix-like DNA-binding domain superfamily/Winged helix DNA-binding domain"/>
    <property type="match status" value="1"/>
</dbReference>
<organism evidence="7 8">
    <name type="scientific">Nocardioides marinquilinus</name>
    <dbReference type="NCBI Taxonomy" id="1210400"/>
    <lineage>
        <taxon>Bacteria</taxon>
        <taxon>Bacillati</taxon>
        <taxon>Actinomycetota</taxon>
        <taxon>Actinomycetes</taxon>
        <taxon>Propionibacteriales</taxon>
        <taxon>Nocardioidaceae</taxon>
        <taxon>Nocardioides</taxon>
    </lineage>
</organism>
<dbReference type="PANTHER" id="PTHR30346">
    <property type="entry name" value="TRANSCRIPTIONAL DUAL REGULATOR HCAR-RELATED"/>
    <property type="match status" value="1"/>
</dbReference>
<dbReference type="Proteomes" id="UP001500221">
    <property type="component" value="Unassembled WGS sequence"/>
</dbReference>
<dbReference type="SUPFAM" id="SSF53850">
    <property type="entry name" value="Periplasmic binding protein-like II"/>
    <property type="match status" value="1"/>
</dbReference>
<reference evidence="8" key="1">
    <citation type="journal article" date="2019" name="Int. J. Syst. Evol. Microbiol.">
        <title>The Global Catalogue of Microorganisms (GCM) 10K type strain sequencing project: providing services to taxonomists for standard genome sequencing and annotation.</title>
        <authorList>
            <consortium name="The Broad Institute Genomics Platform"/>
            <consortium name="The Broad Institute Genome Sequencing Center for Infectious Disease"/>
            <person name="Wu L."/>
            <person name="Ma J."/>
        </authorList>
    </citation>
    <scope>NUCLEOTIDE SEQUENCE [LARGE SCALE GENOMIC DNA]</scope>
    <source>
        <strain evidence="8">JCM 18459</strain>
    </source>
</reference>
<comment type="caution">
    <text evidence="7">The sequence shown here is derived from an EMBL/GenBank/DDBJ whole genome shotgun (WGS) entry which is preliminary data.</text>
</comment>
<dbReference type="RefSeq" id="WP_345458849.1">
    <property type="nucleotide sequence ID" value="NZ_BAABKG010000003.1"/>
</dbReference>
<dbReference type="InterPro" id="IPR036388">
    <property type="entry name" value="WH-like_DNA-bd_sf"/>
</dbReference>
<evidence type="ECO:0000313" key="8">
    <source>
        <dbReference type="Proteomes" id="UP001500221"/>
    </source>
</evidence>
<dbReference type="PRINTS" id="PR00039">
    <property type="entry name" value="HTHLYSR"/>
</dbReference>
<dbReference type="PROSITE" id="PS50931">
    <property type="entry name" value="HTH_LYSR"/>
    <property type="match status" value="1"/>
</dbReference>
<keyword evidence="2" id="KW-0805">Transcription regulation</keyword>
<keyword evidence="3" id="KW-0238">DNA-binding</keyword>
<feature type="domain" description="HTH lysR-type" evidence="6">
    <location>
        <begin position="4"/>
        <end position="61"/>
    </location>
</feature>
<gene>
    <name evidence="7" type="ORF">GCM10023340_25230</name>
</gene>
<dbReference type="InterPro" id="IPR036390">
    <property type="entry name" value="WH_DNA-bd_sf"/>
</dbReference>
<accession>A0ABP9PNL2</accession>
<dbReference type="Pfam" id="PF03466">
    <property type="entry name" value="LysR_substrate"/>
    <property type="match status" value="1"/>
</dbReference>
<comment type="similarity">
    <text evidence="1">Belongs to the LysR transcriptional regulatory family.</text>
</comment>
<feature type="region of interest" description="Disordered" evidence="5">
    <location>
        <begin position="201"/>
        <end position="221"/>
    </location>
</feature>
<proteinExistence type="inferred from homology"/>
<feature type="compositionally biased region" description="Basic and acidic residues" evidence="5">
    <location>
        <begin position="201"/>
        <end position="211"/>
    </location>
</feature>
<evidence type="ECO:0000256" key="3">
    <source>
        <dbReference type="ARBA" id="ARBA00023125"/>
    </source>
</evidence>
<keyword evidence="8" id="KW-1185">Reference proteome</keyword>
<evidence type="ECO:0000313" key="7">
    <source>
        <dbReference type="EMBL" id="GAA5149618.1"/>
    </source>
</evidence>
<dbReference type="Pfam" id="PF00126">
    <property type="entry name" value="HTH_1"/>
    <property type="match status" value="1"/>
</dbReference>
<protein>
    <submittedName>
        <fullName evidence="7">LysR substrate-binding domain-containing protein</fullName>
    </submittedName>
</protein>
<dbReference type="SUPFAM" id="SSF46785">
    <property type="entry name" value="Winged helix' DNA-binding domain"/>
    <property type="match status" value="1"/>
</dbReference>
<dbReference type="InterPro" id="IPR005119">
    <property type="entry name" value="LysR_subst-bd"/>
</dbReference>
<dbReference type="PANTHER" id="PTHR30346:SF0">
    <property type="entry name" value="HCA OPERON TRANSCRIPTIONAL ACTIVATOR HCAR"/>
    <property type="match status" value="1"/>
</dbReference>
<sequence length="295" mass="31768">MPDLDLRLVRYFAAVAEHGHFGRAAQALLVAQPSLSRQVRRLEQLVGARLLDRTAQGSTLTEAGRAFLPHALGLLRAAEAAVSEARAAASPRRLVVGWAGDLVVTGLVRHLREQHPDADVVTAHVAWDDVRPALLERRADVVLGRGPFVDDGLEVEVLHERGRVLVVPLDHPLAARERVVLADFADEPLVRSADPVRDAFWRVDPRPDGSRAPDGPPAGEREDKFELVAAGEALTLMPDPGPDGLLRRDLTTVPVDGLDPVPTVLAVRAGETGPLVAAFAALARRHLTGDELVRA</sequence>
<dbReference type="EMBL" id="BAABKG010000003">
    <property type="protein sequence ID" value="GAA5149618.1"/>
    <property type="molecule type" value="Genomic_DNA"/>
</dbReference>
<name>A0ABP9PNL2_9ACTN</name>